<comment type="caution">
    <text evidence="1">The sequence shown here is derived from an EMBL/GenBank/DDBJ whole genome shotgun (WGS) entry which is preliminary data.</text>
</comment>
<dbReference type="AlphaFoldDB" id="B9YEG5"/>
<dbReference type="Proteomes" id="UP000005950">
    <property type="component" value="Unassembled WGS sequence"/>
</dbReference>
<reference evidence="1 2" key="2">
    <citation type="submission" date="2009-02" db="EMBL/GenBank/DDBJ databases">
        <title>Draft genome sequence of Holdemania filiformis DSM 12042.</title>
        <authorList>
            <person name="Sudarsanam P."/>
            <person name="Ley R."/>
            <person name="Guruge J."/>
            <person name="Turnbaugh P.J."/>
            <person name="Mahowald M."/>
            <person name="Liep D."/>
            <person name="Gordon J."/>
        </authorList>
    </citation>
    <scope>NUCLEOTIDE SEQUENCE [LARGE SCALE GENOMIC DNA]</scope>
    <source>
        <strain evidence="1 2">DSM 12042</strain>
    </source>
</reference>
<reference evidence="1 2" key="1">
    <citation type="submission" date="2008-12" db="EMBL/GenBank/DDBJ databases">
        <authorList>
            <person name="Fulton L."/>
            <person name="Clifton S."/>
            <person name="Fulton B."/>
            <person name="Xu J."/>
            <person name="Minx P."/>
            <person name="Pepin K.H."/>
            <person name="Johnson M."/>
            <person name="Bhonagiri V."/>
            <person name="Nash W.E."/>
            <person name="Mardis E.R."/>
            <person name="Wilson R.K."/>
        </authorList>
    </citation>
    <scope>NUCLEOTIDE SEQUENCE [LARGE SCALE GENOMIC DNA]</scope>
    <source>
        <strain evidence="1 2">DSM 12042</strain>
    </source>
</reference>
<sequence>EKWWTDKCRFAWECAAALFLSSSIIFKMQSRLVVRSWATARMSLIVKEDKSSMKNFIESPSFPELKKQARKTNESKE</sequence>
<protein>
    <submittedName>
        <fullName evidence="1">Uncharacterized protein</fullName>
    </submittedName>
</protein>
<name>B9YEG5_9FIRM</name>
<accession>B9YEG5</accession>
<organism evidence="1 2">
    <name type="scientific">Holdemania filiformis DSM 12042</name>
    <dbReference type="NCBI Taxonomy" id="545696"/>
    <lineage>
        <taxon>Bacteria</taxon>
        <taxon>Bacillati</taxon>
        <taxon>Bacillota</taxon>
        <taxon>Erysipelotrichia</taxon>
        <taxon>Erysipelotrichales</taxon>
        <taxon>Erysipelotrichaceae</taxon>
        <taxon>Holdemania</taxon>
    </lineage>
</organism>
<gene>
    <name evidence="1" type="ORF">HOLDEFILI_04239</name>
</gene>
<feature type="non-terminal residue" evidence="1">
    <location>
        <position position="1"/>
    </location>
</feature>
<dbReference type="EMBL" id="ACCF01000267">
    <property type="protein sequence ID" value="EEF65629.1"/>
    <property type="molecule type" value="Genomic_DNA"/>
</dbReference>
<dbReference type="HOGENOM" id="CLU_2643797_0_0_9"/>
<proteinExistence type="predicted"/>
<evidence type="ECO:0000313" key="2">
    <source>
        <dbReference type="Proteomes" id="UP000005950"/>
    </source>
</evidence>
<evidence type="ECO:0000313" key="1">
    <source>
        <dbReference type="EMBL" id="EEF65629.1"/>
    </source>
</evidence>